<dbReference type="Proteomes" id="UP000251571">
    <property type="component" value="Unassembled WGS sequence"/>
</dbReference>
<dbReference type="PANTHER" id="PTHR20974:SF0">
    <property type="entry name" value="UPF0585 PROTEIN CG18661"/>
    <property type="match status" value="1"/>
</dbReference>
<name>A0A2Y9BW02_9RHOB</name>
<dbReference type="PANTHER" id="PTHR20974">
    <property type="entry name" value="UPF0585 PROTEIN CG18661"/>
    <property type="match status" value="1"/>
</dbReference>
<reference evidence="3 5" key="1">
    <citation type="submission" date="2016-10" db="EMBL/GenBank/DDBJ databases">
        <authorList>
            <person name="Cai Z."/>
        </authorList>
    </citation>
    <scope>NUCLEOTIDE SEQUENCE [LARGE SCALE GENOMIC DNA]</scope>
    <source>
        <strain evidence="3 5">DSM 25227</strain>
    </source>
</reference>
<sequence>MRRPVVSGAPGPADGDGLMTSPAAERNLGPILDVALPHLPARGTVLELASGTGQHVAAFAAHRPDLIFQPSDIDPARRAATDARCRGLPNVAASVALDAGEAGWAALHGPVEGLIVVNLLHLITDGTMAVLLDEAARALSPGGRLAIYGPFLRDGVATSEGDARFDADLRAQDIGVGYKDIEVLTTVLGVLELSPRIVEMPANNLMVLGRKGTLGL</sequence>
<dbReference type="Pfam" id="PF06080">
    <property type="entry name" value="DUF938"/>
    <property type="match status" value="1"/>
</dbReference>
<accession>A0A2Y9BW02</accession>
<reference evidence="2 4" key="2">
    <citation type="submission" date="2018-03" db="EMBL/GenBank/DDBJ databases">
        <title>Genomic Encyclopedia of Archaeal and Bacterial Type Strains, Phase II (KMG-II): from individual species to whole genera.</title>
        <authorList>
            <person name="Goeker M."/>
        </authorList>
    </citation>
    <scope>NUCLEOTIDE SEQUENCE [LARGE SCALE GENOMIC DNA]</scope>
    <source>
        <strain evidence="2 4">DSM 25227</strain>
    </source>
</reference>
<keyword evidence="4" id="KW-1185">Reference proteome</keyword>
<feature type="region of interest" description="Disordered" evidence="1">
    <location>
        <begin position="1"/>
        <end position="22"/>
    </location>
</feature>
<protein>
    <submittedName>
        <fullName evidence="2">Uncharacterized protein DUF938</fullName>
    </submittedName>
</protein>
<dbReference type="AlphaFoldDB" id="A0A2Y9BW02"/>
<evidence type="ECO:0000313" key="4">
    <source>
        <dbReference type="Proteomes" id="UP000245839"/>
    </source>
</evidence>
<dbReference type="Proteomes" id="UP000245839">
    <property type="component" value="Unassembled WGS sequence"/>
</dbReference>
<evidence type="ECO:0000313" key="5">
    <source>
        <dbReference type="Proteomes" id="UP000251571"/>
    </source>
</evidence>
<dbReference type="Gene3D" id="3.40.50.150">
    <property type="entry name" value="Vaccinia Virus protein VP39"/>
    <property type="match status" value="1"/>
</dbReference>
<dbReference type="EMBL" id="QGDJ01000001">
    <property type="protein sequence ID" value="PWJ21954.1"/>
    <property type="molecule type" value="Genomic_DNA"/>
</dbReference>
<evidence type="ECO:0000313" key="3">
    <source>
        <dbReference type="EMBL" id="SSA38232.1"/>
    </source>
</evidence>
<organism evidence="3 5">
    <name type="scientific">Jannaschia seohaensis</name>
    <dbReference type="NCBI Taxonomy" id="475081"/>
    <lineage>
        <taxon>Bacteria</taxon>
        <taxon>Pseudomonadati</taxon>
        <taxon>Pseudomonadota</taxon>
        <taxon>Alphaproteobacteria</taxon>
        <taxon>Rhodobacterales</taxon>
        <taxon>Roseobacteraceae</taxon>
        <taxon>Jannaschia</taxon>
    </lineage>
</organism>
<dbReference type="OrthoDB" id="5525831at2"/>
<dbReference type="EMBL" id="UETC01000001">
    <property type="protein sequence ID" value="SSA38232.1"/>
    <property type="molecule type" value="Genomic_DNA"/>
</dbReference>
<gene>
    <name evidence="2" type="ORF">BCF38_101363</name>
    <name evidence="3" type="ORF">SAMN05421539_101363</name>
</gene>
<dbReference type="InterPro" id="IPR029063">
    <property type="entry name" value="SAM-dependent_MTases_sf"/>
</dbReference>
<evidence type="ECO:0000256" key="1">
    <source>
        <dbReference type="SAM" id="MobiDB-lite"/>
    </source>
</evidence>
<dbReference type="InterPro" id="IPR010342">
    <property type="entry name" value="DUF938"/>
</dbReference>
<proteinExistence type="predicted"/>
<dbReference type="SUPFAM" id="SSF53335">
    <property type="entry name" value="S-adenosyl-L-methionine-dependent methyltransferases"/>
    <property type="match status" value="1"/>
</dbReference>
<evidence type="ECO:0000313" key="2">
    <source>
        <dbReference type="EMBL" id="PWJ21954.1"/>
    </source>
</evidence>